<dbReference type="InterPro" id="IPR020449">
    <property type="entry name" value="Tscrpt_reg_AraC-type_HTH"/>
</dbReference>
<evidence type="ECO:0000256" key="1">
    <source>
        <dbReference type="ARBA" id="ARBA00023015"/>
    </source>
</evidence>
<proteinExistence type="predicted"/>
<dbReference type="GO" id="GO:0003700">
    <property type="term" value="F:DNA-binding transcription factor activity"/>
    <property type="evidence" value="ECO:0007669"/>
    <property type="project" value="InterPro"/>
</dbReference>
<evidence type="ECO:0000256" key="3">
    <source>
        <dbReference type="ARBA" id="ARBA00023163"/>
    </source>
</evidence>
<comment type="caution">
    <text evidence="5">The sequence shown here is derived from an EMBL/GenBank/DDBJ whole genome shotgun (WGS) entry which is preliminary data.</text>
</comment>
<dbReference type="InterPro" id="IPR018060">
    <property type="entry name" value="HTH_AraC"/>
</dbReference>
<evidence type="ECO:0000313" key="6">
    <source>
        <dbReference type="Proteomes" id="UP000662088"/>
    </source>
</evidence>
<dbReference type="InterPro" id="IPR014710">
    <property type="entry name" value="RmlC-like_jellyroll"/>
</dbReference>
<dbReference type="Gene3D" id="1.10.10.60">
    <property type="entry name" value="Homeodomain-like"/>
    <property type="match status" value="2"/>
</dbReference>
<sequence>MNSDLLNLKENKNHGDFNILLSTYKGEITEAFPHVVLHWHKEIEMTLILKGKAEYKIDFATFTVNEGDIVIISPESLHAINKINSYDMEWTTIIFSLDLLKSHLTDGCSLNYISPLLNKSYKLPVIINSESSGYKKIYSIIKEIPSTYDKKDIAYELELKSMLFNLFANFYKYNYVHKENNYSELTNDIQNKMKTILNYVQENYNRDISIKEISKLCNFSEYYFMRFFKKYSGTSCLKYINNYRLEKAAELLKSTAYSITDISLECGFNNLSYFNKLFKRKYHLTPREFRDNI</sequence>
<dbReference type="SUPFAM" id="SSF46689">
    <property type="entry name" value="Homeodomain-like"/>
    <property type="match status" value="2"/>
</dbReference>
<gene>
    <name evidence="5" type="ORF">H8R92_03540</name>
</gene>
<dbReference type="EMBL" id="JACOOQ010000004">
    <property type="protein sequence ID" value="MBC5639514.1"/>
    <property type="molecule type" value="Genomic_DNA"/>
</dbReference>
<keyword evidence="1" id="KW-0805">Transcription regulation</keyword>
<dbReference type="InterPro" id="IPR003313">
    <property type="entry name" value="AraC-bd"/>
</dbReference>
<protein>
    <submittedName>
        <fullName evidence="5">Helix-turn-helix transcriptional regulator</fullName>
    </submittedName>
</protein>
<dbReference type="Pfam" id="PF02311">
    <property type="entry name" value="AraC_binding"/>
    <property type="match status" value="1"/>
</dbReference>
<feature type="domain" description="HTH araC/xylS-type" evidence="4">
    <location>
        <begin position="194"/>
        <end position="292"/>
    </location>
</feature>
<dbReference type="InterPro" id="IPR009057">
    <property type="entry name" value="Homeodomain-like_sf"/>
</dbReference>
<evidence type="ECO:0000259" key="4">
    <source>
        <dbReference type="PROSITE" id="PS01124"/>
    </source>
</evidence>
<keyword evidence="3" id="KW-0804">Transcription</keyword>
<keyword evidence="2" id="KW-0238">DNA-binding</keyword>
<organism evidence="5 6">
    <name type="scientific">Clostridium lentum</name>
    <dbReference type="NCBI Taxonomy" id="2763037"/>
    <lineage>
        <taxon>Bacteria</taxon>
        <taxon>Bacillati</taxon>
        <taxon>Bacillota</taxon>
        <taxon>Clostridia</taxon>
        <taxon>Eubacteriales</taxon>
        <taxon>Clostridiaceae</taxon>
        <taxon>Clostridium</taxon>
    </lineage>
</organism>
<dbReference type="GO" id="GO:0043565">
    <property type="term" value="F:sequence-specific DNA binding"/>
    <property type="evidence" value="ECO:0007669"/>
    <property type="project" value="InterPro"/>
</dbReference>
<dbReference type="RefSeq" id="WP_186834766.1">
    <property type="nucleotide sequence ID" value="NZ_JACOOQ010000004.1"/>
</dbReference>
<dbReference type="PANTHER" id="PTHR43280:SF34">
    <property type="entry name" value="ARAC-FAMILY TRANSCRIPTIONAL REGULATOR"/>
    <property type="match status" value="1"/>
</dbReference>
<dbReference type="PRINTS" id="PR00032">
    <property type="entry name" value="HTHARAC"/>
</dbReference>
<reference evidence="5" key="1">
    <citation type="submission" date="2020-08" db="EMBL/GenBank/DDBJ databases">
        <title>Genome public.</title>
        <authorList>
            <person name="Liu C."/>
            <person name="Sun Q."/>
        </authorList>
    </citation>
    <scope>NUCLEOTIDE SEQUENCE</scope>
    <source>
        <strain evidence="5">NSJ-42</strain>
    </source>
</reference>
<dbReference type="AlphaFoldDB" id="A0A8I0ABR7"/>
<dbReference type="PANTHER" id="PTHR43280">
    <property type="entry name" value="ARAC-FAMILY TRANSCRIPTIONAL REGULATOR"/>
    <property type="match status" value="1"/>
</dbReference>
<name>A0A8I0ABR7_9CLOT</name>
<dbReference type="Proteomes" id="UP000662088">
    <property type="component" value="Unassembled WGS sequence"/>
</dbReference>
<dbReference type="InterPro" id="IPR037923">
    <property type="entry name" value="HTH-like"/>
</dbReference>
<dbReference type="Pfam" id="PF12833">
    <property type="entry name" value="HTH_18"/>
    <property type="match status" value="1"/>
</dbReference>
<dbReference type="PROSITE" id="PS01124">
    <property type="entry name" value="HTH_ARAC_FAMILY_2"/>
    <property type="match status" value="1"/>
</dbReference>
<dbReference type="Gene3D" id="2.60.120.10">
    <property type="entry name" value="Jelly Rolls"/>
    <property type="match status" value="1"/>
</dbReference>
<dbReference type="SMART" id="SM00342">
    <property type="entry name" value="HTH_ARAC"/>
    <property type="match status" value="1"/>
</dbReference>
<accession>A0A8I0ABR7</accession>
<dbReference type="SUPFAM" id="SSF51215">
    <property type="entry name" value="Regulatory protein AraC"/>
    <property type="match status" value="1"/>
</dbReference>
<keyword evidence="6" id="KW-1185">Reference proteome</keyword>
<evidence type="ECO:0000313" key="5">
    <source>
        <dbReference type="EMBL" id="MBC5639514.1"/>
    </source>
</evidence>
<evidence type="ECO:0000256" key="2">
    <source>
        <dbReference type="ARBA" id="ARBA00023125"/>
    </source>
</evidence>